<reference evidence="7" key="1">
    <citation type="submission" date="2007-06" db="EMBL/GenBank/DDBJ databases">
        <title>Bracovirus Evolution: Comparative Genomics of Multiple Viral and Proviral Genomes.</title>
        <authorList>
            <person name="Desjardins C.A."/>
            <person name="Gundersen-Rindal D.E."/>
            <person name="Hostetler J.B."/>
            <person name="Tallon L.J."/>
            <person name="Utterback T.R."/>
            <person name="Fuester R.W."/>
            <person name="Schatz M.C."/>
            <person name="Pedroni M.J."/>
            <person name="Fadrosh D.W."/>
            <person name="Haas B.J."/>
            <person name="Toms B.S."/>
            <person name="Chen D."/>
            <person name="Nene V."/>
        </authorList>
    </citation>
    <scope>NUCLEOTIDE SEQUENCE</scope>
</reference>
<evidence type="ECO:0000256" key="4">
    <source>
        <dbReference type="ARBA" id="ARBA00023136"/>
    </source>
</evidence>
<protein>
    <submittedName>
        <fullName evidence="7">MFS transporter protein</fullName>
    </submittedName>
</protein>
<name>B7S8D0_9HYME</name>
<keyword evidence="3 5" id="KW-1133">Transmembrane helix</keyword>
<keyword evidence="2 5" id="KW-0812">Transmembrane</keyword>
<evidence type="ECO:0000256" key="5">
    <source>
        <dbReference type="SAM" id="Phobius"/>
    </source>
</evidence>
<dbReference type="Pfam" id="PF00083">
    <property type="entry name" value="Sugar_tr"/>
    <property type="match status" value="1"/>
</dbReference>
<feature type="transmembrane region" description="Helical" evidence="5">
    <location>
        <begin position="467"/>
        <end position="490"/>
    </location>
</feature>
<evidence type="ECO:0000256" key="2">
    <source>
        <dbReference type="ARBA" id="ARBA00022692"/>
    </source>
</evidence>
<dbReference type="GO" id="GO:0016020">
    <property type="term" value="C:membrane"/>
    <property type="evidence" value="ECO:0007669"/>
    <property type="project" value="UniProtKB-SubCell"/>
</dbReference>
<dbReference type="EMBL" id="EF710645">
    <property type="protein sequence ID" value="ACE75155.1"/>
    <property type="molecule type" value="Genomic_DNA"/>
</dbReference>
<organism evidence="7">
    <name type="scientific">Glyptapanteles flavicoxis</name>
    <dbReference type="NCBI Taxonomy" id="463051"/>
    <lineage>
        <taxon>Eukaryota</taxon>
        <taxon>Metazoa</taxon>
        <taxon>Ecdysozoa</taxon>
        <taxon>Arthropoda</taxon>
        <taxon>Hexapoda</taxon>
        <taxon>Insecta</taxon>
        <taxon>Pterygota</taxon>
        <taxon>Neoptera</taxon>
        <taxon>Endopterygota</taxon>
        <taxon>Hymenoptera</taxon>
        <taxon>Apocrita</taxon>
        <taxon>Ichneumonoidea</taxon>
        <taxon>Braconidae</taxon>
        <taxon>Microgastrinae</taxon>
        <taxon>Glyptapanteles</taxon>
    </lineage>
</organism>
<dbReference type="InterPro" id="IPR005828">
    <property type="entry name" value="MFS_sugar_transport-like"/>
</dbReference>
<feature type="transmembrane region" description="Helical" evidence="5">
    <location>
        <begin position="146"/>
        <end position="164"/>
    </location>
</feature>
<accession>B7S8D0</accession>
<feature type="transmembrane region" description="Helical" evidence="5">
    <location>
        <begin position="170"/>
        <end position="192"/>
    </location>
</feature>
<feature type="transmembrane region" description="Helical" evidence="5">
    <location>
        <begin position="230"/>
        <end position="249"/>
    </location>
</feature>
<dbReference type="SUPFAM" id="SSF103473">
    <property type="entry name" value="MFS general substrate transporter"/>
    <property type="match status" value="1"/>
</dbReference>
<comment type="subcellular location">
    <subcellularLocation>
        <location evidence="1">Membrane</location>
        <topology evidence="1">Multi-pass membrane protein</topology>
    </subcellularLocation>
</comment>
<gene>
    <name evidence="7" type="ORF">GFP_L3_0160</name>
</gene>
<dbReference type="GO" id="GO:0022857">
    <property type="term" value="F:transmembrane transporter activity"/>
    <property type="evidence" value="ECO:0007669"/>
    <property type="project" value="InterPro"/>
</dbReference>
<feature type="transmembrane region" description="Helical" evidence="5">
    <location>
        <begin position="409"/>
        <end position="429"/>
    </location>
</feature>
<evidence type="ECO:0000256" key="1">
    <source>
        <dbReference type="ARBA" id="ARBA00004141"/>
    </source>
</evidence>
<feature type="transmembrane region" description="Helical" evidence="5">
    <location>
        <begin position="204"/>
        <end position="224"/>
    </location>
</feature>
<evidence type="ECO:0000256" key="3">
    <source>
        <dbReference type="ARBA" id="ARBA00022989"/>
    </source>
</evidence>
<feature type="domain" description="Major facilitator superfamily (MFS) profile" evidence="6">
    <location>
        <begin position="41"/>
        <end position="495"/>
    </location>
</feature>
<evidence type="ECO:0000259" key="6">
    <source>
        <dbReference type="PROSITE" id="PS50850"/>
    </source>
</evidence>
<feature type="transmembrane region" description="Helical" evidence="5">
    <location>
        <begin position="385"/>
        <end position="403"/>
    </location>
</feature>
<dbReference type="PANTHER" id="PTHR24064">
    <property type="entry name" value="SOLUTE CARRIER FAMILY 22 MEMBER"/>
    <property type="match status" value="1"/>
</dbReference>
<keyword evidence="4 5" id="KW-0472">Membrane</keyword>
<dbReference type="AlphaFoldDB" id="B7S8D0"/>
<proteinExistence type="predicted"/>
<sequence>MGHPEKSGINQRDPIQDAMGRLGIWQLVITVALSIVDMPAAWHELAIPVIAPGQDFTCISPAPMNSSDSMLKACYVKVNESLPEVKCEKFSYDTTDFKSTIMSEWDLVCDRKFLLSMVQPLTQLGILSGNLISGIVADKIGRKTPLMFALLIQALAGLATSFMPTFELFLIFKLISAVATGGTMLIGFSIVVEIISVHYRSSVLILYQISFALGFLMVPGFSYLTRTWDGYWRMIALPSFFLLSYYWLIPESPRWLLAHGRVEEARQVLLKAAKWNKISPETVNAALESHQKLLTATPKSIEIEPKRKSYGITDLLRTPTMRMRTLFIAFNWFKDGMVFFGSEYYLGRMSDSVLTNLAISALSQFPALVLAYFLISRVSRLKVMAYSNVVAGISMLLIIPFYNNDMAKLIVVSIGSTCLTLSFLTGNLYTGELFPTVVRNVGYAICNVSSKSGSMISPFLIDYVNEIAYWVVPLCFGIVPIVGAGLCYWLPETMDCKLPETLEDGENFKRFVLKQASEFSPIKG</sequence>
<feature type="transmembrane region" description="Helical" evidence="5">
    <location>
        <begin position="353"/>
        <end position="373"/>
    </location>
</feature>
<evidence type="ECO:0000313" key="7">
    <source>
        <dbReference type="EMBL" id="ACE75155.1"/>
    </source>
</evidence>
<dbReference type="InterPro" id="IPR020846">
    <property type="entry name" value="MFS_dom"/>
</dbReference>
<dbReference type="PROSITE" id="PS50850">
    <property type="entry name" value="MFS"/>
    <property type="match status" value="1"/>
</dbReference>
<dbReference type="InterPro" id="IPR036259">
    <property type="entry name" value="MFS_trans_sf"/>
</dbReference>
<dbReference type="PROSITE" id="PS00216">
    <property type="entry name" value="SUGAR_TRANSPORT_1"/>
    <property type="match status" value="1"/>
</dbReference>
<dbReference type="Gene3D" id="1.20.1250.20">
    <property type="entry name" value="MFS general substrate transporter like domains"/>
    <property type="match status" value="1"/>
</dbReference>
<dbReference type="InterPro" id="IPR005829">
    <property type="entry name" value="Sugar_transporter_CS"/>
</dbReference>